<name>A0AAV4T3N2_9ARAC</name>
<accession>A0AAV4T3N2</accession>
<protein>
    <submittedName>
        <fullName evidence="1">Uncharacterized protein</fullName>
    </submittedName>
</protein>
<dbReference type="EMBL" id="BPLQ01009040">
    <property type="protein sequence ID" value="GIY41258.1"/>
    <property type="molecule type" value="Genomic_DNA"/>
</dbReference>
<reference evidence="1 2" key="1">
    <citation type="submission" date="2021-06" db="EMBL/GenBank/DDBJ databases">
        <title>Caerostris darwini draft genome.</title>
        <authorList>
            <person name="Kono N."/>
            <person name="Arakawa K."/>
        </authorList>
    </citation>
    <scope>NUCLEOTIDE SEQUENCE [LARGE SCALE GENOMIC DNA]</scope>
</reference>
<gene>
    <name evidence="1" type="ORF">CDAR_303761</name>
</gene>
<evidence type="ECO:0000313" key="1">
    <source>
        <dbReference type="EMBL" id="GIY41258.1"/>
    </source>
</evidence>
<dbReference type="AlphaFoldDB" id="A0AAV4T3N2"/>
<dbReference type="Proteomes" id="UP001054837">
    <property type="component" value="Unassembled WGS sequence"/>
</dbReference>
<proteinExistence type="predicted"/>
<keyword evidence="2" id="KW-1185">Reference proteome</keyword>
<organism evidence="1 2">
    <name type="scientific">Caerostris darwini</name>
    <dbReference type="NCBI Taxonomy" id="1538125"/>
    <lineage>
        <taxon>Eukaryota</taxon>
        <taxon>Metazoa</taxon>
        <taxon>Ecdysozoa</taxon>
        <taxon>Arthropoda</taxon>
        <taxon>Chelicerata</taxon>
        <taxon>Arachnida</taxon>
        <taxon>Araneae</taxon>
        <taxon>Araneomorphae</taxon>
        <taxon>Entelegynae</taxon>
        <taxon>Araneoidea</taxon>
        <taxon>Araneidae</taxon>
        <taxon>Caerostris</taxon>
    </lineage>
</organism>
<evidence type="ECO:0000313" key="2">
    <source>
        <dbReference type="Proteomes" id="UP001054837"/>
    </source>
</evidence>
<sequence length="89" mass="10493">MQQDVDPFGPPVCRQTAEGCFSAPNERVLSDVPRFMILEYRPPFAWNGMSWICKLLEVDFIPSFRLNLVCWNRYQFLDFLPSFRLNLVC</sequence>
<comment type="caution">
    <text evidence="1">The sequence shown here is derived from an EMBL/GenBank/DDBJ whole genome shotgun (WGS) entry which is preliminary data.</text>
</comment>